<dbReference type="Proteomes" id="UP001416858">
    <property type="component" value="Unassembled WGS sequence"/>
</dbReference>
<evidence type="ECO:0000313" key="3">
    <source>
        <dbReference type="EMBL" id="GAA5508222.1"/>
    </source>
</evidence>
<proteinExistence type="predicted"/>
<gene>
    <name evidence="3" type="ORF">Rcae01_03688</name>
</gene>
<keyword evidence="4" id="KW-1185">Reference proteome</keyword>
<evidence type="ECO:0000256" key="1">
    <source>
        <dbReference type="SAM" id="SignalP"/>
    </source>
</evidence>
<dbReference type="Pfam" id="PF11924">
    <property type="entry name" value="IAT_beta"/>
    <property type="match status" value="1"/>
</dbReference>
<dbReference type="InterPro" id="IPR012332">
    <property type="entry name" value="Autotransporter_pectin_lyase_C"/>
</dbReference>
<feature type="signal peptide" evidence="1">
    <location>
        <begin position="1"/>
        <end position="32"/>
    </location>
</feature>
<comment type="caution">
    <text evidence="3">The sequence shown here is derived from an EMBL/GenBank/DDBJ whole genome shotgun (WGS) entry which is preliminary data.</text>
</comment>
<dbReference type="SUPFAM" id="SSF51126">
    <property type="entry name" value="Pectin lyase-like"/>
    <property type="match status" value="1"/>
</dbReference>
<feature type="chain" id="PRO_5047517072" description="Inverse autotransporter beta-domain domain-containing protein" evidence="1">
    <location>
        <begin position="33"/>
        <end position="794"/>
    </location>
</feature>
<dbReference type="EMBL" id="BAABRO010000008">
    <property type="protein sequence ID" value="GAA5508222.1"/>
    <property type="molecule type" value="Genomic_DNA"/>
</dbReference>
<organism evidence="3 4">
    <name type="scientific">Novipirellula caenicola</name>
    <dbReference type="NCBI Taxonomy" id="1536901"/>
    <lineage>
        <taxon>Bacteria</taxon>
        <taxon>Pseudomonadati</taxon>
        <taxon>Planctomycetota</taxon>
        <taxon>Planctomycetia</taxon>
        <taxon>Pirellulales</taxon>
        <taxon>Pirellulaceae</taxon>
        <taxon>Novipirellula</taxon>
    </lineage>
</organism>
<feature type="domain" description="Inverse autotransporter beta-domain" evidence="2">
    <location>
        <begin position="54"/>
        <end position="197"/>
    </location>
</feature>
<protein>
    <recommendedName>
        <fullName evidence="2">Inverse autotransporter beta-domain domain-containing protein</fullName>
    </recommendedName>
</protein>
<keyword evidence="1" id="KW-0732">Signal</keyword>
<name>A0ABP9VWL2_9BACT</name>
<accession>A0ABP9VWL2</accession>
<dbReference type="Gene3D" id="2.40.160.160">
    <property type="entry name" value="Inverse autotransporter, beta-domain"/>
    <property type="match status" value="1"/>
</dbReference>
<dbReference type="Gene3D" id="2.160.20.20">
    <property type="match status" value="1"/>
</dbReference>
<sequence length="794" mass="85470">MCFLLTPCPHYRFASCLTILLFSLCGKSVSCAQSFSSRLGVHTQSLENGVAEGYSDLRAFIPRGTRESMFFIDGRLLHGHRSSDVGFNLGLGLRGYLDESDAIWGINLFTDQRGTPYAKYNQVGFGFEFLGSRLEVRNNYYFPFGDRRSILSTAPSSVAEAGERLFVFEQNYLQYGYIYNQQTQIEQSLCGMDLELGSRLRLMDGFIEGVAVSGYGGIYAFDNPELDDICGVSARLNAKFQDSFEVDVGVQTDNYFGTQATVGLTLYSDLLSKRSRRSPNAVESRMNDPVKRRSAMMIARGAIGAPPTFVGERLKNPDGTDIRVVHVDGTRARNGDGTFENPLNNVGDVHSSSQSGDIVYLYSDSVFDGQQTLTLQAGQRLLGEGDHYTHYIDTLQLGLIELPNVRGIDGARPVIMNSTHTAIRLANNTMLDNLSILDPFEDAGISGIDVVGARIVNTSITTNADDLYGLALGGASDVRMINSSITTSGYDAYGIFASDSSSVTMDQSLLTTTGGWAYGVVAQDTASLLFDNGSRITTSGRNGYGIAASGTTNIQFDNASSITTHGRLGTGIYATENAQILFDHASTITTNGLGGYGLHALGDTSIHFNNASLIRTHGVNSHAVTALERSTIYFDGGSTIHTTNEGGYGILLLHDAKATLDNACDILTEGRLAYGVRAQNNGKLWSERGSSVTTWGIDAYALRIEMDAQATIRNSSITSHQTDEILASSALTGRNMAIRIEGNTLDDGNGTIVLDNKKNAGLTVLGAANKSELAADNGITAGQITEIDTITYSP</sequence>
<evidence type="ECO:0000259" key="2">
    <source>
        <dbReference type="Pfam" id="PF11924"/>
    </source>
</evidence>
<dbReference type="InterPro" id="IPR024519">
    <property type="entry name" value="IAT_beta"/>
</dbReference>
<reference evidence="3 4" key="1">
    <citation type="submission" date="2024-02" db="EMBL/GenBank/DDBJ databases">
        <title>Rhodopirellula caenicola NBRC 110016.</title>
        <authorList>
            <person name="Ichikawa N."/>
            <person name="Katano-Makiyama Y."/>
            <person name="Hidaka K."/>
        </authorList>
    </citation>
    <scope>NUCLEOTIDE SEQUENCE [LARGE SCALE GENOMIC DNA]</scope>
    <source>
        <strain evidence="3 4">NBRC 110016</strain>
    </source>
</reference>
<dbReference type="InterPro" id="IPR011050">
    <property type="entry name" value="Pectin_lyase_fold/virulence"/>
</dbReference>
<dbReference type="RefSeq" id="WP_345685018.1">
    <property type="nucleotide sequence ID" value="NZ_BAABRO010000008.1"/>
</dbReference>
<evidence type="ECO:0000313" key="4">
    <source>
        <dbReference type="Proteomes" id="UP001416858"/>
    </source>
</evidence>
<dbReference type="InterPro" id="IPR038177">
    <property type="entry name" value="IAT_beta_sf"/>
</dbReference>